<protein>
    <submittedName>
        <fullName evidence="2">Uncharacterized protein</fullName>
    </submittedName>
</protein>
<dbReference type="Proteomes" id="UP000299102">
    <property type="component" value="Unassembled WGS sequence"/>
</dbReference>
<feature type="compositionally biased region" description="Basic residues" evidence="1">
    <location>
        <begin position="17"/>
        <end position="35"/>
    </location>
</feature>
<comment type="caution">
    <text evidence="2">The sequence shown here is derived from an EMBL/GenBank/DDBJ whole genome shotgun (WGS) entry which is preliminary data.</text>
</comment>
<organism evidence="2 3">
    <name type="scientific">Eumeta variegata</name>
    <name type="common">Bagworm moth</name>
    <name type="synonym">Eumeta japonica</name>
    <dbReference type="NCBI Taxonomy" id="151549"/>
    <lineage>
        <taxon>Eukaryota</taxon>
        <taxon>Metazoa</taxon>
        <taxon>Ecdysozoa</taxon>
        <taxon>Arthropoda</taxon>
        <taxon>Hexapoda</taxon>
        <taxon>Insecta</taxon>
        <taxon>Pterygota</taxon>
        <taxon>Neoptera</taxon>
        <taxon>Endopterygota</taxon>
        <taxon>Lepidoptera</taxon>
        <taxon>Glossata</taxon>
        <taxon>Ditrysia</taxon>
        <taxon>Tineoidea</taxon>
        <taxon>Psychidae</taxon>
        <taxon>Oiketicinae</taxon>
        <taxon>Eumeta</taxon>
    </lineage>
</organism>
<sequence>MNEREENKEFSRSGDRRRSRRTRHGSAPTPRRRILKGSVLAHENAEKFPTGPSADHDYLKVKSREGT</sequence>
<proteinExistence type="predicted"/>
<evidence type="ECO:0000313" key="2">
    <source>
        <dbReference type="EMBL" id="GBP60343.1"/>
    </source>
</evidence>
<dbReference type="EMBL" id="BGZK01000786">
    <property type="protein sequence ID" value="GBP60343.1"/>
    <property type="molecule type" value="Genomic_DNA"/>
</dbReference>
<accession>A0A4C1XAX4</accession>
<evidence type="ECO:0000256" key="1">
    <source>
        <dbReference type="SAM" id="MobiDB-lite"/>
    </source>
</evidence>
<feature type="compositionally biased region" description="Basic and acidic residues" evidence="1">
    <location>
        <begin position="1"/>
        <end position="16"/>
    </location>
</feature>
<evidence type="ECO:0000313" key="3">
    <source>
        <dbReference type="Proteomes" id="UP000299102"/>
    </source>
</evidence>
<feature type="region of interest" description="Disordered" evidence="1">
    <location>
        <begin position="1"/>
        <end position="67"/>
    </location>
</feature>
<feature type="compositionally biased region" description="Basic and acidic residues" evidence="1">
    <location>
        <begin position="54"/>
        <end position="67"/>
    </location>
</feature>
<keyword evidence="3" id="KW-1185">Reference proteome</keyword>
<dbReference type="AlphaFoldDB" id="A0A4C1XAX4"/>
<gene>
    <name evidence="2" type="ORF">EVAR_91378_1</name>
</gene>
<reference evidence="2 3" key="1">
    <citation type="journal article" date="2019" name="Commun. Biol.">
        <title>The bagworm genome reveals a unique fibroin gene that provides high tensile strength.</title>
        <authorList>
            <person name="Kono N."/>
            <person name="Nakamura H."/>
            <person name="Ohtoshi R."/>
            <person name="Tomita M."/>
            <person name="Numata K."/>
            <person name="Arakawa K."/>
        </authorList>
    </citation>
    <scope>NUCLEOTIDE SEQUENCE [LARGE SCALE GENOMIC DNA]</scope>
</reference>
<name>A0A4C1XAX4_EUMVA</name>